<gene>
    <name evidence="2" type="ORF">PQI24_00460</name>
</gene>
<protein>
    <submittedName>
        <fullName evidence="2">Alpha/beta hydrolase-fold protein</fullName>
    </submittedName>
</protein>
<accession>A0ABU8SN74</accession>
<feature type="chain" id="PRO_5045098397" evidence="1">
    <location>
        <begin position="20"/>
        <end position="312"/>
    </location>
</feature>
<dbReference type="InterPro" id="IPR000801">
    <property type="entry name" value="Esterase-like"/>
</dbReference>
<evidence type="ECO:0000313" key="3">
    <source>
        <dbReference type="Proteomes" id="UP001377972"/>
    </source>
</evidence>
<evidence type="ECO:0000256" key="1">
    <source>
        <dbReference type="SAM" id="SignalP"/>
    </source>
</evidence>
<dbReference type="Pfam" id="PF00756">
    <property type="entry name" value="Esterase"/>
    <property type="match status" value="1"/>
</dbReference>
<dbReference type="RefSeq" id="WP_339978890.1">
    <property type="nucleotide sequence ID" value="NZ_JAQPZS010000001.1"/>
</dbReference>
<keyword evidence="3" id="KW-1185">Reference proteome</keyword>
<dbReference type="EMBL" id="JAQPZS010000001">
    <property type="protein sequence ID" value="MEJ6494481.1"/>
    <property type="molecule type" value="Genomic_DNA"/>
</dbReference>
<sequence length="312" mass="36317">MFKKLICLTLMLFSGVTFANVIIPEVSEGQLDVKKNFSSKYVKSRFLNIWLPPGYSKTRKYDVLYMHDGRMLFDAKTTWNKQEWQVDEVAAKLIQSGKVKPFIVVGIPNAVENRHSEYFPQKVFESLAKQKQANLYELERYPGQKLFYSKVYSDNYARFVVEEVIPFIENNYSVNKGFEHRYIAGSSMGGLISWYTLLQYPNEFAGAICMSTHWPGIFTYDKQVFTAFKQYISDNIGKLTTQKIYFDYGDGTLDSMYPDLQKQIDNVFMQHGYPTSLWQSQYFPGATHAEVDWAKRLQIPLEFMFRANTQAL</sequence>
<dbReference type="InterPro" id="IPR029058">
    <property type="entry name" value="AB_hydrolase_fold"/>
</dbReference>
<evidence type="ECO:0000313" key="2">
    <source>
        <dbReference type="EMBL" id="MEJ6494481.1"/>
    </source>
</evidence>
<organism evidence="2 3">
    <name type="scientific">Pseudoalteromonas lipolytica</name>
    <dbReference type="NCBI Taxonomy" id="570156"/>
    <lineage>
        <taxon>Bacteria</taxon>
        <taxon>Pseudomonadati</taxon>
        <taxon>Pseudomonadota</taxon>
        <taxon>Gammaproteobacteria</taxon>
        <taxon>Alteromonadales</taxon>
        <taxon>Pseudoalteromonadaceae</taxon>
        <taxon>Pseudoalteromonas</taxon>
    </lineage>
</organism>
<dbReference type="GO" id="GO:0016787">
    <property type="term" value="F:hydrolase activity"/>
    <property type="evidence" value="ECO:0007669"/>
    <property type="project" value="UniProtKB-KW"/>
</dbReference>
<dbReference type="PANTHER" id="PTHR48098:SF6">
    <property type="entry name" value="FERRI-BACILLIBACTIN ESTERASE BESA"/>
    <property type="match status" value="1"/>
</dbReference>
<dbReference type="SUPFAM" id="SSF53474">
    <property type="entry name" value="alpha/beta-Hydrolases"/>
    <property type="match status" value="1"/>
</dbReference>
<dbReference type="Gene3D" id="3.40.50.1820">
    <property type="entry name" value="alpha/beta hydrolase"/>
    <property type="match status" value="1"/>
</dbReference>
<name>A0ABU8SN74_9GAMM</name>
<proteinExistence type="predicted"/>
<comment type="caution">
    <text evidence="2">The sequence shown here is derived from an EMBL/GenBank/DDBJ whole genome shotgun (WGS) entry which is preliminary data.</text>
</comment>
<dbReference type="Proteomes" id="UP001377972">
    <property type="component" value="Unassembled WGS sequence"/>
</dbReference>
<reference evidence="2 3" key="1">
    <citation type="submission" date="2023-01" db="EMBL/GenBank/DDBJ databases">
        <title>Trichodesmium-associated heterotrophic epibiont bacteria.</title>
        <authorList>
            <person name="Cleveland C.S."/>
            <person name="Webb E.A."/>
        </authorList>
    </citation>
    <scope>NUCLEOTIDE SEQUENCE [LARGE SCALE GENOMIC DNA]</scope>
    <source>
        <strain evidence="2 3">USCH2</strain>
    </source>
</reference>
<dbReference type="InterPro" id="IPR050583">
    <property type="entry name" value="Mycobacterial_A85_antigen"/>
</dbReference>
<dbReference type="PANTHER" id="PTHR48098">
    <property type="entry name" value="ENTEROCHELIN ESTERASE-RELATED"/>
    <property type="match status" value="1"/>
</dbReference>
<keyword evidence="1" id="KW-0732">Signal</keyword>
<keyword evidence="2" id="KW-0378">Hydrolase</keyword>
<feature type="signal peptide" evidence="1">
    <location>
        <begin position="1"/>
        <end position="19"/>
    </location>
</feature>